<evidence type="ECO:0000256" key="1">
    <source>
        <dbReference type="ARBA" id="ARBA00022801"/>
    </source>
</evidence>
<organism evidence="4 5">
    <name type="scientific">Hathewaya histolytica</name>
    <name type="common">Clostridium histolyticum</name>
    <dbReference type="NCBI Taxonomy" id="1498"/>
    <lineage>
        <taxon>Bacteria</taxon>
        <taxon>Bacillati</taxon>
        <taxon>Bacillota</taxon>
        <taxon>Clostridia</taxon>
        <taxon>Eubacteriales</taxon>
        <taxon>Clostridiaceae</taxon>
        <taxon>Hathewaya</taxon>
    </lineage>
</organism>
<feature type="transmembrane region" description="Helical" evidence="2">
    <location>
        <begin position="94"/>
        <end position="111"/>
    </location>
</feature>
<keyword evidence="2" id="KW-1133">Transmembrane helix</keyword>
<dbReference type="InterPro" id="IPR036457">
    <property type="entry name" value="PPM-type-like_dom_sf"/>
</dbReference>
<protein>
    <submittedName>
        <fullName evidence="4">Stage II sporulation protein E</fullName>
        <ecNumber evidence="4">3.1.3.16</ecNumber>
    </submittedName>
</protein>
<dbReference type="PANTHER" id="PTHR43156:SF2">
    <property type="entry name" value="STAGE II SPORULATION PROTEIN E"/>
    <property type="match status" value="1"/>
</dbReference>
<keyword evidence="2" id="KW-0472">Membrane</keyword>
<feature type="transmembrane region" description="Helical" evidence="2">
    <location>
        <begin position="295"/>
        <end position="314"/>
    </location>
</feature>
<feature type="transmembrane region" description="Helical" evidence="2">
    <location>
        <begin position="34"/>
        <end position="66"/>
    </location>
</feature>
<keyword evidence="1 4" id="KW-0378">Hydrolase</keyword>
<keyword evidence="2" id="KW-0812">Transmembrane</keyword>
<sequence>MQYGLEVLPYKRLKKEDSEEKCSKKYILKNIKSYIYLAFICFLISRVKLINGMAPFGIALLIAFSLHLDKEKFLICGIGSMIGYITLINKVENISIYFISVSTIIGSNYIFSREEKKKKIISIASLLIVEYIISRLVINKMNFSISVFYSFMEVLCLIPLYYIINQGIICFKTLDYKKVFSNEEMISMGIFISLILSGTWGVNIRYISLTNVVGIFFVAMVGFICGPSTGGTTGVALGAIIGMTSADMPIFISVFGICGLISGLFRDTGKYFTSLACGVTFFIVQIYLGTNTSFIGIEAIIALTAIIFIPEKIYKKLILDFNVEEKKENLSENYLSKIRNIYSEKVNGFSDLLFNISSTLDKLVDNDKLALKSKSSALIENLADRACAQCDMNSICWKREIHYTYSAFSELIQNYQENKKTMPYELERKCINRTVLSKNTEEIVNRYIINEMRKNSLCEGRELLSSQIKSMASTVKSIGEDIQANISINICLENKIKRILDKNRISYSNILCIKDERCKNVIKLWLEACGGKKSCSKKILSYMNEAVGEPMCVTSENCCIDKKKNTCSVTFEQIPKFHVNSYSAVKCKDGEKCNGDSNSFSKLKDGTYISIISDGMGSGPQAGKESEASVNLINEFCRAGFNKITAINTINSIMSMKFNEDEKFSTLDLCNIDLYSGNVEFMKVGAVASFLKSDSKIDIIKSKSLPIGVLDTVDVEIENKKVKNGDLIVMVSDGVLDYNDSNLLNSNWIVEYLKNSNSNDPKEIACEILNEAIKLNDYKIKDDMTVLVSKIYTVY</sequence>
<dbReference type="InterPro" id="IPR052016">
    <property type="entry name" value="Bact_Sigma-Reg"/>
</dbReference>
<dbReference type="EC" id="3.1.3.16" evidence="4"/>
<keyword evidence="5" id="KW-1185">Reference proteome</keyword>
<dbReference type="KEGG" id="hhw:NCTC503_02500"/>
<gene>
    <name evidence="4" type="primary">spoIIE</name>
    <name evidence="4" type="ORF">NCTC503_02500</name>
</gene>
<feature type="transmembrane region" description="Helical" evidence="2">
    <location>
        <begin position="144"/>
        <end position="164"/>
    </location>
</feature>
<dbReference type="RefSeq" id="WP_138211010.1">
    <property type="nucleotide sequence ID" value="NZ_CBCRUQ010000006.1"/>
</dbReference>
<evidence type="ECO:0000259" key="3">
    <source>
        <dbReference type="SMART" id="SM00331"/>
    </source>
</evidence>
<accession>A0A4U9RU69</accession>
<dbReference type="GO" id="GO:0004722">
    <property type="term" value="F:protein serine/threonine phosphatase activity"/>
    <property type="evidence" value="ECO:0007669"/>
    <property type="project" value="UniProtKB-EC"/>
</dbReference>
<evidence type="ECO:0000313" key="4">
    <source>
        <dbReference type="EMBL" id="VTQ95358.1"/>
    </source>
</evidence>
<dbReference type="Proteomes" id="UP000308489">
    <property type="component" value="Chromosome 1"/>
</dbReference>
<dbReference type="Pfam" id="PF07228">
    <property type="entry name" value="SpoIIE"/>
    <property type="match status" value="1"/>
</dbReference>
<dbReference type="PANTHER" id="PTHR43156">
    <property type="entry name" value="STAGE II SPORULATION PROTEIN E-RELATED"/>
    <property type="match status" value="1"/>
</dbReference>
<feature type="transmembrane region" description="Helical" evidence="2">
    <location>
        <begin position="213"/>
        <end position="241"/>
    </location>
</feature>
<dbReference type="EMBL" id="LR590481">
    <property type="protein sequence ID" value="VTQ95358.1"/>
    <property type="molecule type" value="Genomic_DNA"/>
</dbReference>
<feature type="domain" description="PPM-type phosphatase" evidence="3">
    <location>
        <begin position="578"/>
        <end position="791"/>
    </location>
</feature>
<dbReference type="AlphaFoldDB" id="A0A4U9RU69"/>
<reference evidence="4 5" key="1">
    <citation type="submission" date="2019-05" db="EMBL/GenBank/DDBJ databases">
        <authorList>
            <consortium name="Pathogen Informatics"/>
        </authorList>
    </citation>
    <scope>NUCLEOTIDE SEQUENCE [LARGE SCALE GENOMIC DNA]</scope>
    <source>
        <strain evidence="4 5">NCTC503</strain>
    </source>
</reference>
<evidence type="ECO:0000313" key="5">
    <source>
        <dbReference type="Proteomes" id="UP000308489"/>
    </source>
</evidence>
<dbReference type="OrthoDB" id="9763774at2"/>
<dbReference type="Gene3D" id="3.60.40.10">
    <property type="entry name" value="PPM-type phosphatase domain"/>
    <property type="match status" value="1"/>
</dbReference>
<feature type="transmembrane region" description="Helical" evidence="2">
    <location>
        <begin position="248"/>
        <end position="265"/>
    </location>
</feature>
<dbReference type="Pfam" id="PF19732">
    <property type="entry name" value="SpoIIE_N"/>
    <property type="match status" value="1"/>
</dbReference>
<name>A0A4U9RU69_HATHI</name>
<dbReference type="SMART" id="SM00331">
    <property type="entry name" value="PP2C_SIG"/>
    <property type="match status" value="1"/>
</dbReference>
<evidence type="ECO:0000256" key="2">
    <source>
        <dbReference type="SAM" id="Phobius"/>
    </source>
</evidence>
<dbReference type="NCBIfam" id="TIGR02865">
    <property type="entry name" value="spore_II_E"/>
    <property type="match status" value="1"/>
</dbReference>
<dbReference type="InterPro" id="IPR001932">
    <property type="entry name" value="PPM-type_phosphatase-like_dom"/>
</dbReference>
<dbReference type="InterPro" id="IPR045768">
    <property type="entry name" value="SpoIIE_N"/>
</dbReference>
<dbReference type="SUPFAM" id="SSF81606">
    <property type="entry name" value="PP2C-like"/>
    <property type="match status" value="1"/>
</dbReference>
<feature type="transmembrane region" description="Helical" evidence="2">
    <location>
        <begin position="185"/>
        <end position="207"/>
    </location>
</feature>
<proteinExistence type="predicted"/>
<dbReference type="InterPro" id="IPR014221">
    <property type="entry name" value="SpoII_E"/>
</dbReference>